<dbReference type="Proteomes" id="UP000190831">
    <property type="component" value="Chromosome E"/>
</dbReference>
<keyword evidence="3 6" id="KW-0812">Transmembrane</keyword>
<evidence type="ECO:0000256" key="5">
    <source>
        <dbReference type="ARBA" id="ARBA00023136"/>
    </source>
</evidence>
<dbReference type="FunFam" id="1.20.1250.20:FF:000373">
    <property type="entry name" value="Vacuolar basic amino acid transporter"/>
    <property type="match status" value="1"/>
</dbReference>
<feature type="transmembrane region" description="Helical" evidence="6">
    <location>
        <begin position="444"/>
        <end position="464"/>
    </location>
</feature>
<protein>
    <submittedName>
        <fullName evidence="8">LAFE_0E01838g1_1</fullName>
    </submittedName>
</protein>
<evidence type="ECO:0000256" key="6">
    <source>
        <dbReference type="SAM" id="Phobius"/>
    </source>
</evidence>
<organism evidence="8 9">
    <name type="scientific">Lachancea fermentati</name>
    <name type="common">Zygosaccharomyces fermentati</name>
    <dbReference type="NCBI Taxonomy" id="4955"/>
    <lineage>
        <taxon>Eukaryota</taxon>
        <taxon>Fungi</taxon>
        <taxon>Dikarya</taxon>
        <taxon>Ascomycota</taxon>
        <taxon>Saccharomycotina</taxon>
        <taxon>Saccharomycetes</taxon>
        <taxon>Saccharomycetales</taxon>
        <taxon>Saccharomycetaceae</taxon>
        <taxon>Lachancea</taxon>
    </lineage>
</organism>
<feature type="domain" description="Major facilitator superfamily (MFS) profile" evidence="7">
    <location>
        <begin position="9"/>
        <end position="537"/>
    </location>
</feature>
<evidence type="ECO:0000313" key="8">
    <source>
        <dbReference type="EMBL" id="SCW01536.1"/>
    </source>
</evidence>
<feature type="transmembrane region" description="Helical" evidence="6">
    <location>
        <begin position="75"/>
        <end position="91"/>
    </location>
</feature>
<comment type="similarity">
    <text evidence="2">Belongs to the major facilitator superfamily.</text>
</comment>
<dbReference type="Gene3D" id="1.20.1720.10">
    <property type="entry name" value="Multidrug resistance protein D"/>
    <property type="match status" value="1"/>
</dbReference>
<dbReference type="OrthoDB" id="10021397at2759"/>
<feature type="transmembrane region" description="Helical" evidence="6">
    <location>
        <begin position="227"/>
        <end position="247"/>
    </location>
</feature>
<feature type="transmembrane region" description="Helical" evidence="6">
    <location>
        <begin position="374"/>
        <end position="392"/>
    </location>
</feature>
<dbReference type="InterPro" id="IPR011701">
    <property type="entry name" value="MFS"/>
</dbReference>
<dbReference type="PANTHER" id="PTHR23501:SF198">
    <property type="entry name" value="AZOLE RESISTANCE PROTEIN 1-RELATED"/>
    <property type="match status" value="1"/>
</dbReference>
<feature type="transmembrane region" description="Helical" evidence="6">
    <location>
        <begin position="43"/>
        <end position="63"/>
    </location>
</feature>
<sequence length="595" mass="65046">MVKLELILCMASLALTLFLAALDIIIVVTLYDTIGRKFNDYADIGWLVTGYSLSSALFTLLWGRLSSLFGLKSNLVASIIIFEIGSLIVALSDSMGMLIGGRVIAGIGGSGIQSLVFVVATSLVEARNRGVVTSVMSLAFMVSNAIGPVIGGAFTEHSTWRWCFYINLPIGGFALFMLALNYNPTGKPVWHQLRSHLHTVLNFNYRWLATAEFWATAFNFFFYKLDFVGFALSSSGFVLLLLGITFGGNRHPWNSGSTIAYLVVGGGLILLFFVYDFIVFPRLASRLHNTQTAMPLLPWHTVKILGVFTSSMANFFCTFAFNMHAVYLVQFFQIVFNQGATAASMHMWGLLVPTLVTIIVMARINSKIGVLKPMIVFGAICGVVGSGLMTMFKGSTTTGQSIGYSILPGIAFGAIMQATMLSAQVQIEKDDPEYRIKFIEVTTLNAFVKALGLSFGGIVGTMVFETTVKNELKNSTLSLPDFASIESLIAYRATHYDGSSSPLARILTRGVRNTFLAALGCYCCSFIFSIFTSNRRLEFDTKKPDPEKPALDEDAVNLGSKEDEEEAHYATASVSSNSIEKEAREIIDKEDTAAR</sequence>
<accession>A0A1G4MCE8</accession>
<dbReference type="EMBL" id="LT598488">
    <property type="protein sequence ID" value="SCW01536.1"/>
    <property type="molecule type" value="Genomic_DNA"/>
</dbReference>
<dbReference type="Gene3D" id="1.20.1250.20">
    <property type="entry name" value="MFS general substrate transporter like domains"/>
    <property type="match status" value="1"/>
</dbReference>
<keyword evidence="5 6" id="KW-0472">Membrane</keyword>
<reference evidence="9" key="1">
    <citation type="submission" date="2016-03" db="EMBL/GenBank/DDBJ databases">
        <authorList>
            <person name="Devillers H."/>
        </authorList>
    </citation>
    <scope>NUCLEOTIDE SEQUENCE [LARGE SCALE GENOMIC DNA]</scope>
</reference>
<dbReference type="Pfam" id="PF07690">
    <property type="entry name" value="MFS_1"/>
    <property type="match status" value="1"/>
</dbReference>
<dbReference type="InterPro" id="IPR020846">
    <property type="entry name" value="MFS_dom"/>
</dbReference>
<comment type="subcellular location">
    <subcellularLocation>
        <location evidence="1">Membrane</location>
        <topology evidence="1">Multi-pass membrane protein</topology>
    </subcellularLocation>
</comment>
<feature type="transmembrane region" description="Helical" evidence="6">
    <location>
        <begin position="162"/>
        <end position="183"/>
    </location>
</feature>
<dbReference type="GO" id="GO:0022857">
    <property type="term" value="F:transmembrane transporter activity"/>
    <property type="evidence" value="ECO:0007669"/>
    <property type="project" value="InterPro"/>
</dbReference>
<dbReference type="SUPFAM" id="SSF103473">
    <property type="entry name" value="MFS general substrate transporter"/>
    <property type="match status" value="2"/>
</dbReference>
<dbReference type="OMA" id="IVMARIN"/>
<feature type="transmembrane region" description="Helical" evidence="6">
    <location>
        <begin position="103"/>
        <end position="124"/>
    </location>
</feature>
<evidence type="ECO:0000256" key="3">
    <source>
        <dbReference type="ARBA" id="ARBA00022692"/>
    </source>
</evidence>
<keyword evidence="9" id="KW-1185">Reference proteome</keyword>
<evidence type="ECO:0000256" key="2">
    <source>
        <dbReference type="ARBA" id="ARBA00008335"/>
    </source>
</evidence>
<feature type="transmembrane region" description="Helical" evidence="6">
    <location>
        <begin position="345"/>
        <end position="362"/>
    </location>
</feature>
<feature type="transmembrane region" description="Helical" evidence="6">
    <location>
        <begin position="515"/>
        <end position="533"/>
    </location>
</feature>
<dbReference type="GO" id="GO:0005886">
    <property type="term" value="C:plasma membrane"/>
    <property type="evidence" value="ECO:0007669"/>
    <property type="project" value="TreeGrafter"/>
</dbReference>
<dbReference type="PROSITE" id="PS50850">
    <property type="entry name" value="MFS"/>
    <property type="match status" value="1"/>
</dbReference>
<feature type="transmembrane region" description="Helical" evidence="6">
    <location>
        <begin position="6"/>
        <end position="31"/>
    </location>
</feature>
<dbReference type="AlphaFoldDB" id="A0A1G4MCE8"/>
<dbReference type="CDD" id="cd17502">
    <property type="entry name" value="MFS_Azr1_MDR_like"/>
    <property type="match status" value="1"/>
</dbReference>
<feature type="transmembrane region" description="Helical" evidence="6">
    <location>
        <begin position="304"/>
        <end position="325"/>
    </location>
</feature>
<evidence type="ECO:0000256" key="4">
    <source>
        <dbReference type="ARBA" id="ARBA00022989"/>
    </source>
</evidence>
<name>A0A1G4MCE8_LACFM</name>
<evidence type="ECO:0000259" key="7">
    <source>
        <dbReference type="PROSITE" id="PS50850"/>
    </source>
</evidence>
<feature type="transmembrane region" description="Helical" evidence="6">
    <location>
        <begin position="404"/>
        <end position="423"/>
    </location>
</feature>
<feature type="transmembrane region" description="Helical" evidence="6">
    <location>
        <begin position="130"/>
        <end position="150"/>
    </location>
</feature>
<evidence type="ECO:0000313" key="9">
    <source>
        <dbReference type="Proteomes" id="UP000190831"/>
    </source>
</evidence>
<dbReference type="PANTHER" id="PTHR23501">
    <property type="entry name" value="MAJOR FACILITATOR SUPERFAMILY"/>
    <property type="match status" value="1"/>
</dbReference>
<dbReference type="InterPro" id="IPR036259">
    <property type="entry name" value="MFS_trans_sf"/>
</dbReference>
<proteinExistence type="inferred from homology"/>
<evidence type="ECO:0000256" key="1">
    <source>
        <dbReference type="ARBA" id="ARBA00004141"/>
    </source>
</evidence>
<keyword evidence="4 6" id="KW-1133">Transmembrane helix</keyword>
<feature type="transmembrane region" description="Helical" evidence="6">
    <location>
        <begin position="259"/>
        <end position="283"/>
    </location>
</feature>
<gene>
    <name evidence="8" type="ORF">LAFE_0E01838G</name>
</gene>